<reference evidence="2" key="1">
    <citation type="journal article" date="2020" name="Mol. Plant Microbe">
        <title>Rhizobial microsymbionts of the narrowly endemic Oxytropis species growing in Kamchatka are characterized by significant genetic diversity and possess a set of genes that are associated with T3SS and T6SS secretion systems and can affect the development of symbiosis.</title>
        <authorList>
            <person name="Safronova V."/>
            <person name="Guro P."/>
            <person name="Sazanova A."/>
            <person name="Kuznetsova I."/>
            <person name="Belimov A."/>
            <person name="Yakubov V."/>
            <person name="Chirak E."/>
            <person name="Afonin A."/>
            <person name="Gogolev Y."/>
            <person name="Andronov E."/>
            <person name="Tikhonovich I."/>
        </authorList>
    </citation>
    <scope>NUCLEOTIDE SEQUENCE [LARGE SCALE GENOMIC DNA]</scope>
    <source>
        <strain evidence="2">RCAM0610</strain>
        <plasmid evidence="2">p_2</plasmid>
    </source>
</reference>
<geneLocation type="plasmid" evidence="1 2">
    <name>p_2</name>
</geneLocation>
<accession>A0A7G6RMJ9</accession>
<dbReference type="Proteomes" id="UP000515518">
    <property type="component" value="Plasmid p_2"/>
</dbReference>
<protein>
    <submittedName>
        <fullName evidence="1">Uncharacterized protein</fullName>
    </submittedName>
</protein>
<dbReference type="EMBL" id="CP050550">
    <property type="protein sequence ID" value="QND43481.1"/>
    <property type="molecule type" value="Genomic_DNA"/>
</dbReference>
<keyword evidence="1" id="KW-0614">Plasmid</keyword>
<evidence type="ECO:0000313" key="2">
    <source>
        <dbReference type="Proteomes" id="UP000515518"/>
    </source>
</evidence>
<name>A0A7G6RMJ9_RHILV</name>
<sequence>MMVTYARYSIDQQNPVGGGIALNDKSLTTGKSARLGSGSYEDWLARQVSA</sequence>
<proteinExistence type="predicted"/>
<organism evidence="1 2">
    <name type="scientific">Rhizobium leguminosarum bv. viciae</name>
    <dbReference type="NCBI Taxonomy" id="387"/>
    <lineage>
        <taxon>Bacteria</taxon>
        <taxon>Pseudomonadati</taxon>
        <taxon>Pseudomonadota</taxon>
        <taxon>Alphaproteobacteria</taxon>
        <taxon>Hyphomicrobiales</taxon>
        <taxon>Rhizobiaceae</taxon>
        <taxon>Rhizobium/Agrobacterium group</taxon>
        <taxon>Rhizobium</taxon>
    </lineage>
</organism>
<dbReference type="AlphaFoldDB" id="A0A7G6RMJ9"/>
<gene>
    <name evidence="1" type="ORF">HB770_26915</name>
</gene>
<evidence type="ECO:0000313" key="1">
    <source>
        <dbReference type="EMBL" id="QND43481.1"/>
    </source>
</evidence>